<dbReference type="PANTHER" id="PTHR15503">
    <property type="entry name" value="LDOC1 RELATED"/>
    <property type="match status" value="1"/>
</dbReference>
<dbReference type="CDD" id="cd01647">
    <property type="entry name" value="RT_LTR"/>
    <property type="match status" value="1"/>
</dbReference>
<dbReference type="InterPro" id="IPR032567">
    <property type="entry name" value="RTL1-rel"/>
</dbReference>
<dbReference type="EMBL" id="CP144751">
    <property type="protein sequence ID" value="WVZ84256.1"/>
    <property type="molecule type" value="Genomic_DNA"/>
</dbReference>
<dbReference type="AlphaFoldDB" id="A0AAQ3U2I6"/>
<accession>A0AAQ3U2I6</accession>
<feature type="non-terminal residue" evidence="2">
    <location>
        <position position="294"/>
    </location>
</feature>
<dbReference type="CDD" id="cd00303">
    <property type="entry name" value="retropepsin_like"/>
    <property type="match status" value="1"/>
</dbReference>
<evidence type="ECO:0000313" key="2">
    <source>
        <dbReference type="EMBL" id="WVZ84256.1"/>
    </source>
</evidence>
<dbReference type="InterPro" id="IPR043502">
    <property type="entry name" value="DNA/RNA_pol_sf"/>
</dbReference>
<dbReference type="Gene3D" id="3.30.70.270">
    <property type="match status" value="1"/>
</dbReference>
<keyword evidence="3" id="KW-1185">Reference proteome</keyword>
<dbReference type="PANTHER" id="PTHR15503:SF45">
    <property type="entry name" value="RNA-DIRECTED DNA POLYMERASE HOMOLOG"/>
    <property type="match status" value="1"/>
</dbReference>
<dbReference type="Pfam" id="PF00078">
    <property type="entry name" value="RVT_1"/>
    <property type="match status" value="1"/>
</dbReference>
<dbReference type="SUPFAM" id="SSF56672">
    <property type="entry name" value="DNA/RNA polymerases"/>
    <property type="match status" value="1"/>
</dbReference>
<proteinExistence type="predicted"/>
<dbReference type="SUPFAM" id="SSF50630">
    <property type="entry name" value="Acid proteases"/>
    <property type="match status" value="1"/>
</dbReference>
<sequence length="294" mass="33659">WFLFDSGETQTFISRSYVTKHGYHIDNMKAKYHIIAPGSPIETNQIVRHLRLCIGTKDFYVDPIVLPSHGIDIILGMDWMKEHNVLLDITSRTVQMKSRRSEKTMHIHLPIHKQLSHTVNATEAQLIEKIPVVSYFSDVFPEELPGLPPDRDVEFAIELVPGTAPISRRLYRMAPDELKELKVQLDIGFIRPSLSPWGCLALFVEKKDQGGKTLCVDYRPLNAVTIKNKYPLPHIDILFDQLPGAKVFSKIDLRSSYYQIKIREEDIPKTTFLTRYGLSICPLGSPMHRFSSCT</sequence>
<dbReference type="InterPro" id="IPR043128">
    <property type="entry name" value="Rev_trsase/Diguanyl_cyclase"/>
</dbReference>
<name>A0AAQ3U2I6_PASNO</name>
<protein>
    <recommendedName>
        <fullName evidence="1">Reverse transcriptase domain-containing protein</fullName>
    </recommendedName>
</protein>
<feature type="domain" description="Reverse transcriptase" evidence="1">
    <location>
        <begin position="214"/>
        <end position="275"/>
    </location>
</feature>
<dbReference type="Pfam" id="PF08284">
    <property type="entry name" value="RVP_2"/>
    <property type="match status" value="1"/>
</dbReference>
<dbReference type="Gene3D" id="3.10.10.10">
    <property type="entry name" value="HIV Type 1 Reverse Transcriptase, subunit A, domain 1"/>
    <property type="match status" value="1"/>
</dbReference>
<organism evidence="2 3">
    <name type="scientific">Paspalum notatum var. saurae</name>
    <dbReference type="NCBI Taxonomy" id="547442"/>
    <lineage>
        <taxon>Eukaryota</taxon>
        <taxon>Viridiplantae</taxon>
        <taxon>Streptophyta</taxon>
        <taxon>Embryophyta</taxon>
        <taxon>Tracheophyta</taxon>
        <taxon>Spermatophyta</taxon>
        <taxon>Magnoliopsida</taxon>
        <taxon>Liliopsida</taxon>
        <taxon>Poales</taxon>
        <taxon>Poaceae</taxon>
        <taxon>PACMAD clade</taxon>
        <taxon>Panicoideae</taxon>
        <taxon>Andropogonodae</taxon>
        <taxon>Paspaleae</taxon>
        <taxon>Paspalinae</taxon>
        <taxon>Paspalum</taxon>
    </lineage>
</organism>
<evidence type="ECO:0000259" key="1">
    <source>
        <dbReference type="Pfam" id="PF00078"/>
    </source>
</evidence>
<dbReference type="Gene3D" id="2.40.70.10">
    <property type="entry name" value="Acid Proteases"/>
    <property type="match status" value="1"/>
</dbReference>
<evidence type="ECO:0000313" key="3">
    <source>
        <dbReference type="Proteomes" id="UP001341281"/>
    </source>
</evidence>
<dbReference type="InterPro" id="IPR021109">
    <property type="entry name" value="Peptidase_aspartic_dom_sf"/>
</dbReference>
<dbReference type="InterPro" id="IPR000477">
    <property type="entry name" value="RT_dom"/>
</dbReference>
<gene>
    <name evidence="2" type="ORF">U9M48_031308</name>
</gene>
<reference evidence="2 3" key="1">
    <citation type="submission" date="2024-02" db="EMBL/GenBank/DDBJ databases">
        <title>High-quality chromosome-scale genome assembly of Pensacola bahiagrass (Paspalum notatum Flugge var. saurae).</title>
        <authorList>
            <person name="Vega J.M."/>
            <person name="Podio M."/>
            <person name="Orjuela J."/>
            <person name="Siena L.A."/>
            <person name="Pessino S.C."/>
            <person name="Combes M.C."/>
            <person name="Mariac C."/>
            <person name="Albertini E."/>
            <person name="Pupilli F."/>
            <person name="Ortiz J.P.A."/>
            <person name="Leblanc O."/>
        </authorList>
    </citation>
    <scope>NUCLEOTIDE SEQUENCE [LARGE SCALE GENOMIC DNA]</scope>
    <source>
        <strain evidence="2">R1</strain>
        <tissue evidence="2">Leaf</tissue>
    </source>
</reference>
<dbReference type="Proteomes" id="UP001341281">
    <property type="component" value="Chromosome 07"/>
</dbReference>